<dbReference type="Gene3D" id="1.10.4100.10">
    <property type="entry name" value="2-methylcitrate dehydratase PrpD"/>
    <property type="match status" value="1"/>
</dbReference>
<dbReference type="Pfam" id="PF03972">
    <property type="entry name" value="MmgE_PrpD_N"/>
    <property type="match status" value="1"/>
</dbReference>
<feature type="domain" description="MmgE/PrpD C-terminal" evidence="3">
    <location>
        <begin position="261"/>
        <end position="418"/>
    </location>
</feature>
<reference evidence="4 5" key="1">
    <citation type="submission" date="2017-11" db="EMBL/GenBank/DDBJ databases">
        <title>Genomic Encyclopedia of Archaeal and Bacterial Type Strains, Phase II (KMG-II): From Individual Species to Whole Genera.</title>
        <authorList>
            <person name="Goeker M."/>
        </authorList>
    </citation>
    <scope>NUCLEOTIDE SEQUENCE [LARGE SCALE GENOMIC DNA]</scope>
    <source>
        <strain evidence="4 5">DSM 27763</strain>
    </source>
</reference>
<dbReference type="AlphaFoldDB" id="A0A2M9BE13"/>
<feature type="domain" description="MmgE/PrpD N-terminal" evidence="2">
    <location>
        <begin position="20"/>
        <end position="222"/>
    </location>
</feature>
<dbReference type="InterPro" id="IPR045336">
    <property type="entry name" value="MmgE_PrpD_N"/>
</dbReference>
<comment type="caution">
    <text evidence="4">The sequence shown here is derived from an EMBL/GenBank/DDBJ whole genome shotgun (WGS) entry which is preliminary data.</text>
</comment>
<dbReference type="GO" id="GO:0016829">
    <property type="term" value="F:lyase activity"/>
    <property type="evidence" value="ECO:0007669"/>
    <property type="project" value="InterPro"/>
</dbReference>
<evidence type="ECO:0000256" key="1">
    <source>
        <dbReference type="ARBA" id="ARBA00006174"/>
    </source>
</evidence>
<dbReference type="EMBL" id="PGEZ01000001">
    <property type="protein sequence ID" value="PJJ56172.1"/>
    <property type="molecule type" value="Genomic_DNA"/>
</dbReference>
<dbReference type="PANTHER" id="PTHR16943:SF8">
    <property type="entry name" value="2-METHYLCITRATE DEHYDRATASE"/>
    <property type="match status" value="1"/>
</dbReference>
<dbReference type="RefSeq" id="WP_157805039.1">
    <property type="nucleotide sequence ID" value="NZ_PGEZ01000001.1"/>
</dbReference>
<dbReference type="SUPFAM" id="SSF103378">
    <property type="entry name" value="2-methylcitrate dehydratase PrpD"/>
    <property type="match status" value="1"/>
</dbReference>
<protein>
    <submittedName>
        <fullName evidence="4">2-methylcitrate dehydratase PrpD</fullName>
    </submittedName>
</protein>
<evidence type="ECO:0000313" key="5">
    <source>
        <dbReference type="Proteomes" id="UP000230842"/>
    </source>
</evidence>
<gene>
    <name evidence="4" type="ORF">CLV56_0376</name>
</gene>
<accession>A0A2M9BE13</accession>
<evidence type="ECO:0000259" key="3">
    <source>
        <dbReference type="Pfam" id="PF19305"/>
    </source>
</evidence>
<comment type="similarity">
    <text evidence="1">Belongs to the PrpD family.</text>
</comment>
<dbReference type="Pfam" id="PF19305">
    <property type="entry name" value="MmgE_PrpD_C"/>
    <property type="match status" value="1"/>
</dbReference>
<dbReference type="Proteomes" id="UP000230842">
    <property type="component" value="Unassembled WGS sequence"/>
</dbReference>
<keyword evidence="5" id="KW-1185">Reference proteome</keyword>
<organism evidence="4 5">
    <name type="scientific">Mumia flava</name>
    <dbReference type="NCBI Taxonomy" id="1348852"/>
    <lineage>
        <taxon>Bacteria</taxon>
        <taxon>Bacillati</taxon>
        <taxon>Actinomycetota</taxon>
        <taxon>Actinomycetes</taxon>
        <taxon>Propionibacteriales</taxon>
        <taxon>Nocardioidaceae</taxon>
        <taxon>Mumia</taxon>
    </lineage>
</organism>
<dbReference type="InterPro" id="IPR036148">
    <property type="entry name" value="MmgE/PrpD_sf"/>
</dbReference>
<evidence type="ECO:0000313" key="4">
    <source>
        <dbReference type="EMBL" id="PJJ56172.1"/>
    </source>
</evidence>
<sequence length="449" mass="45773">MRSAVDTLAARLRSLGPDRAPTVHDRLPIVLTDLLGVTVAAVRTPEIGALLDAWPMPAGRCGVIGTSRTTTPETAALLSATAACSQELDEGNKYAAGHPAAHVVFAAVAAAQQADGSVSGARFLSAVGAGYEVAARFGRAVRRGAPWHTHGHWGATGAACAAALIGGGDVDEVAAAVDASTGLMTVAPWATVLAGDVTRNLWMGQANVAGLSAAHLAHAGLVTNRGGAYGALSLVGDVDPASLTADLGTRWLAAEGYVKQHAACSYTHAAVDLVLALRASGSWSVEDVVAVRVGTHSLAAPLFQRGADSRLAAMFSLPFVVATALVSGAVDPTTMEPGTPAFARARTVSERVDVRVVDALDGYLPDRRVTEVEIELADGTTVGLAQPDPIGDTAHFPFSADDVVAKVARLLGDSAGDRRAAAGLYEGVRALADADDVVAALEALPLVRA</sequence>
<evidence type="ECO:0000259" key="2">
    <source>
        <dbReference type="Pfam" id="PF03972"/>
    </source>
</evidence>
<name>A0A2M9BE13_9ACTN</name>
<dbReference type="PANTHER" id="PTHR16943">
    <property type="entry name" value="2-METHYLCITRATE DEHYDRATASE-RELATED"/>
    <property type="match status" value="1"/>
</dbReference>
<dbReference type="OrthoDB" id="3781756at2"/>
<dbReference type="InterPro" id="IPR042188">
    <property type="entry name" value="MmgE/PrpD_sf_2"/>
</dbReference>
<dbReference type="InterPro" id="IPR042183">
    <property type="entry name" value="MmgE/PrpD_sf_1"/>
</dbReference>
<dbReference type="InterPro" id="IPR005656">
    <property type="entry name" value="MmgE_PrpD"/>
</dbReference>
<dbReference type="Gene3D" id="3.30.1330.120">
    <property type="entry name" value="2-methylcitrate dehydratase PrpD"/>
    <property type="match status" value="1"/>
</dbReference>
<proteinExistence type="inferred from homology"/>
<dbReference type="InterPro" id="IPR045337">
    <property type="entry name" value="MmgE_PrpD_C"/>
</dbReference>